<dbReference type="KEGG" id="mei:Msip34_2480"/>
<dbReference type="Gene3D" id="2.40.30.170">
    <property type="match status" value="1"/>
</dbReference>
<dbReference type="NCBIfam" id="TIGR01730">
    <property type="entry name" value="RND_mfp"/>
    <property type="match status" value="1"/>
</dbReference>
<dbReference type="Proteomes" id="UP000002743">
    <property type="component" value="Chromosome"/>
</dbReference>
<feature type="domain" description="Multidrug resistance protein MdtA-like alpha-helical hairpin" evidence="3">
    <location>
        <begin position="112"/>
        <end position="181"/>
    </location>
</feature>
<evidence type="ECO:0000256" key="2">
    <source>
        <dbReference type="ARBA" id="ARBA00009477"/>
    </source>
</evidence>
<gene>
    <name evidence="7" type="ordered locus">Msip34_2480</name>
</gene>
<dbReference type="SUPFAM" id="SSF111369">
    <property type="entry name" value="HlyD-like secretion proteins"/>
    <property type="match status" value="1"/>
</dbReference>
<evidence type="ECO:0000259" key="5">
    <source>
        <dbReference type="Pfam" id="PF25944"/>
    </source>
</evidence>
<organism evidence="7 8">
    <name type="scientific">Methylovorus glucosotrophus (strain SIP3-4)</name>
    <dbReference type="NCBI Taxonomy" id="582744"/>
    <lineage>
        <taxon>Bacteria</taxon>
        <taxon>Pseudomonadati</taxon>
        <taxon>Pseudomonadota</taxon>
        <taxon>Betaproteobacteria</taxon>
        <taxon>Nitrosomonadales</taxon>
        <taxon>Methylophilaceae</taxon>
        <taxon>Methylovorus</taxon>
    </lineage>
</organism>
<dbReference type="Gene3D" id="1.10.287.470">
    <property type="entry name" value="Helix hairpin bin"/>
    <property type="match status" value="1"/>
</dbReference>
<dbReference type="PANTHER" id="PTHR30158:SF10">
    <property type="entry name" value="CATION EFFLUX PUMP"/>
    <property type="match status" value="1"/>
</dbReference>
<dbReference type="EMBL" id="CP001674">
    <property type="protein sequence ID" value="ACT51717.1"/>
    <property type="molecule type" value="Genomic_DNA"/>
</dbReference>
<dbReference type="eggNOG" id="COG0845">
    <property type="taxonomic scope" value="Bacteria"/>
</dbReference>
<dbReference type="InterPro" id="IPR058627">
    <property type="entry name" value="MdtA-like_C"/>
</dbReference>
<accession>C6XAU7</accession>
<feature type="domain" description="Multidrug resistance protein MdtA-like beta-barrel" evidence="5">
    <location>
        <begin position="219"/>
        <end position="302"/>
    </location>
</feature>
<dbReference type="STRING" id="582744.Msip34_2480"/>
<evidence type="ECO:0000259" key="3">
    <source>
        <dbReference type="Pfam" id="PF25876"/>
    </source>
</evidence>
<dbReference type="Gene3D" id="2.40.50.100">
    <property type="match status" value="1"/>
</dbReference>
<proteinExistence type="inferred from homology"/>
<dbReference type="Pfam" id="PF25967">
    <property type="entry name" value="RND-MFP_C"/>
    <property type="match status" value="1"/>
</dbReference>
<dbReference type="PANTHER" id="PTHR30158">
    <property type="entry name" value="ACRA/E-RELATED COMPONENT OF DRUG EFFLUX TRANSPORTER"/>
    <property type="match status" value="1"/>
</dbReference>
<dbReference type="InterPro" id="IPR058625">
    <property type="entry name" value="MdtA-like_BSH"/>
</dbReference>
<dbReference type="Gene3D" id="2.40.420.20">
    <property type="match status" value="1"/>
</dbReference>
<dbReference type="AlphaFoldDB" id="C6XAU7"/>
<keyword evidence="8" id="KW-1185">Reference proteome</keyword>
<reference evidence="8" key="1">
    <citation type="submission" date="2009-07" db="EMBL/GenBank/DDBJ databases">
        <title>Complete sequence of chromosome of Methylovorus sp. SIP3-4.</title>
        <authorList>
            <person name="Lucas S."/>
            <person name="Copeland A."/>
            <person name="Lapidus A."/>
            <person name="Glavina del Rio T."/>
            <person name="Tice H."/>
            <person name="Bruce D."/>
            <person name="Goodwin L."/>
            <person name="Pitluck S."/>
            <person name="Clum A."/>
            <person name="Larimer F."/>
            <person name="Land M."/>
            <person name="Hauser L."/>
            <person name="Kyrpides N."/>
            <person name="Mikhailova N."/>
            <person name="Kayluzhnaya M."/>
            <person name="Chistoserdova L."/>
        </authorList>
    </citation>
    <scope>NUCLEOTIDE SEQUENCE [LARGE SCALE GENOMIC DNA]</scope>
    <source>
        <strain evidence="8">SIP3-4</strain>
    </source>
</reference>
<dbReference type="InterPro" id="IPR058626">
    <property type="entry name" value="MdtA-like_b-barrel"/>
</dbReference>
<dbReference type="OrthoDB" id="9769564at2"/>
<dbReference type="InterPro" id="IPR006143">
    <property type="entry name" value="RND_pump_MFP"/>
</dbReference>
<sequence precursor="true">MNAASPRFNRKLIWLALGVALIGTAGIVSHNSQAARPAATAAAPAPVTVATVIEKSVIEWDEFSGRVEAVEYVEIRPRVTGTIDVIHFRDGQLVKKGDLLFTIDPRPFQAELARAEADKASAEAALELARTEQERTRRLIEDRAVAQRELDERNNTYLVANARLKAAEAAVMTARLNLQYTAITAPVSGRVSRAEITVGNLVGPNGNSPALTTLVSVSPMYVNFEVDEQTYGRYLAHGAGNNSHSDRIPVAIGLASETGYPHQGQIRSFDNRLDTASGTIRVRAVLDNQDGALTPGMYARVRTGGGGEKPALLIDDKAIGTDQDKKFVMVVDADNKANYRPIKIGPMVEGMRIVREGLSAGERIIVNGLQRVRPNDVVAPTPVTESPAAPAAKSASLVPAPTSAAAKKIRI</sequence>
<dbReference type="GO" id="GO:0022857">
    <property type="term" value="F:transmembrane transporter activity"/>
    <property type="evidence" value="ECO:0007669"/>
    <property type="project" value="InterPro"/>
</dbReference>
<feature type="domain" description="Multidrug resistance protein MdtA-like C-terminal permuted SH3" evidence="6">
    <location>
        <begin position="311"/>
        <end position="371"/>
    </location>
</feature>
<protein>
    <submittedName>
        <fullName evidence="7">Efflux transporter, RND family, MFP subunit</fullName>
    </submittedName>
</protein>
<dbReference type="GO" id="GO:0030313">
    <property type="term" value="C:cell envelope"/>
    <property type="evidence" value="ECO:0007669"/>
    <property type="project" value="UniProtKB-SubCell"/>
</dbReference>
<dbReference type="GO" id="GO:0046677">
    <property type="term" value="P:response to antibiotic"/>
    <property type="evidence" value="ECO:0007669"/>
    <property type="project" value="TreeGrafter"/>
</dbReference>
<evidence type="ECO:0000313" key="8">
    <source>
        <dbReference type="Proteomes" id="UP000002743"/>
    </source>
</evidence>
<evidence type="ECO:0000259" key="4">
    <source>
        <dbReference type="Pfam" id="PF25917"/>
    </source>
</evidence>
<comment type="similarity">
    <text evidence="2">Belongs to the membrane fusion protein (MFP) (TC 8.A.1) family.</text>
</comment>
<name>C6XAU7_METGS</name>
<evidence type="ECO:0000259" key="6">
    <source>
        <dbReference type="Pfam" id="PF25967"/>
    </source>
</evidence>
<evidence type="ECO:0000313" key="7">
    <source>
        <dbReference type="EMBL" id="ACT51717.1"/>
    </source>
</evidence>
<dbReference type="HOGENOM" id="CLU_018816_2_1_4"/>
<dbReference type="FunFam" id="2.40.420.20:FF:000001">
    <property type="entry name" value="Efflux RND transporter periplasmic adaptor subunit"/>
    <property type="match status" value="1"/>
</dbReference>
<dbReference type="Pfam" id="PF25876">
    <property type="entry name" value="HH_MFP_RND"/>
    <property type="match status" value="1"/>
</dbReference>
<feature type="domain" description="Multidrug resistance protein MdtA-like barrel-sandwich hybrid" evidence="4">
    <location>
        <begin position="72"/>
        <end position="212"/>
    </location>
</feature>
<comment type="subcellular location">
    <subcellularLocation>
        <location evidence="1">Cell envelope</location>
    </subcellularLocation>
</comment>
<dbReference type="Pfam" id="PF25917">
    <property type="entry name" value="BSH_RND"/>
    <property type="match status" value="1"/>
</dbReference>
<dbReference type="RefSeq" id="WP_015830978.1">
    <property type="nucleotide sequence ID" value="NC_012969.1"/>
</dbReference>
<dbReference type="Pfam" id="PF25944">
    <property type="entry name" value="Beta-barrel_RND"/>
    <property type="match status" value="1"/>
</dbReference>
<reference evidence="7 8" key="2">
    <citation type="journal article" date="2011" name="J. Bacteriol.">
        <title>Genomes of three methylotrophs from a single niche uncover genetic and metabolic divergence of Methylophilaceae.</title>
        <authorList>
            <person name="Lapidus A."/>
            <person name="Clum A."/>
            <person name="Labutti K."/>
            <person name="Kaluzhnaya M.G."/>
            <person name="Lim S."/>
            <person name="Beck D.A."/>
            <person name="Glavina Del Rio T."/>
            <person name="Nolan M."/>
            <person name="Mavromatis K."/>
            <person name="Huntemann M."/>
            <person name="Lucas S."/>
            <person name="Lidstrom M.E."/>
            <person name="Ivanova N."/>
            <person name="Chistoserdova L."/>
        </authorList>
    </citation>
    <scope>NUCLEOTIDE SEQUENCE [LARGE SCALE GENOMIC DNA]</scope>
    <source>
        <strain evidence="7 8">SIP3-4</strain>
    </source>
</reference>
<dbReference type="InterPro" id="IPR058624">
    <property type="entry name" value="MdtA-like_HH"/>
</dbReference>
<dbReference type="GO" id="GO:0005886">
    <property type="term" value="C:plasma membrane"/>
    <property type="evidence" value="ECO:0007669"/>
    <property type="project" value="TreeGrafter"/>
</dbReference>
<evidence type="ECO:0000256" key="1">
    <source>
        <dbReference type="ARBA" id="ARBA00004196"/>
    </source>
</evidence>